<feature type="region of interest" description="Disordered" evidence="1">
    <location>
        <begin position="1"/>
        <end position="49"/>
    </location>
</feature>
<dbReference type="EMBL" id="STGX01000019">
    <property type="protein sequence ID" value="THV24416.1"/>
    <property type="molecule type" value="Genomic_DNA"/>
</dbReference>
<evidence type="ECO:0000313" key="2">
    <source>
        <dbReference type="EMBL" id="THV24416.1"/>
    </source>
</evidence>
<gene>
    <name evidence="2" type="ORF">E9998_21580</name>
</gene>
<organism evidence="2 3">
    <name type="scientific">Glycomyces paridis</name>
    <dbReference type="NCBI Taxonomy" id="2126555"/>
    <lineage>
        <taxon>Bacteria</taxon>
        <taxon>Bacillati</taxon>
        <taxon>Actinomycetota</taxon>
        <taxon>Actinomycetes</taxon>
        <taxon>Glycomycetales</taxon>
        <taxon>Glycomycetaceae</taxon>
        <taxon>Glycomyces</taxon>
    </lineage>
</organism>
<accession>A0A4V4HN25</accession>
<evidence type="ECO:0000313" key="3">
    <source>
        <dbReference type="Proteomes" id="UP000305792"/>
    </source>
</evidence>
<evidence type="ECO:0000256" key="1">
    <source>
        <dbReference type="SAM" id="MobiDB-lite"/>
    </source>
</evidence>
<sequence>MNYHREWEDDSDELSEFDLAGSADPAEGADPEEPAGDGPVPDEADPADAAHQLIVVEFDEDEPRGD</sequence>
<feature type="compositionally biased region" description="Acidic residues" evidence="1">
    <location>
        <begin position="27"/>
        <end position="46"/>
    </location>
</feature>
<comment type="caution">
    <text evidence="2">The sequence shown here is derived from an EMBL/GenBank/DDBJ whole genome shotgun (WGS) entry which is preliminary data.</text>
</comment>
<dbReference type="Proteomes" id="UP000305792">
    <property type="component" value="Unassembled WGS sequence"/>
</dbReference>
<proteinExistence type="predicted"/>
<dbReference type="RefSeq" id="WP_136531768.1">
    <property type="nucleotide sequence ID" value="NZ_STGX01000019.1"/>
</dbReference>
<name>A0A4V4HN25_9ACTN</name>
<keyword evidence="3" id="KW-1185">Reference proteome</keyword>
<reference evidence="2 3" key="1">
    <citation type="journal article" date="2018" name="Int. J. Syst. Evol. Microbiol.">
        <title>Glycomyces paridis sp. nov., isolated from the medicinal plant Paris polyphylla.</title>
        <authorList>
            <person name="Fang X.M."/>
            <person name="Bai J.L."/>
            <person name="Su J."/>
            <person name="Zhao L.L."/>
            <person name="Liu H.Y."/>
            <person name="Ma B.P."/>
            <person name="Zhang Y.Q."/>
            <person name="Yu L.Y."/>
        </authorList>
    </citation>
    <scope>NUCLEOTIDE SEQUENCE [LARGE SCALE GENOMIC DNA]</scope>
    <source>
        <strain evidence="2 3">CPCC 204357</strain>
    </source>
</reference>
<protein>
    <submittedName>
        <fullName evidence="2">Uncharacterized protein</fullName>
    </submittedName>
</protein>
<dbReference type="AlphaFoldDB" id="A0A4V4HN25"/>